<feature type="transmembrane region" description="Helical" evidence="2">
    <location>
        <begin position="6"/>
        <end position="23"/>
    </location>
</feature>
<sequence>MEGALWVILVLMLGGAFVFWRWGSRSRRATELADARAEAQRWYERLGGQLMNLHGDAPAVRQALADAGERYNAAGSQLEQARTPHQLALARETALEGLAYIRAARTAMGIDPGPELPPLAAARGSGQLTREREVNVQGQTFRAGPQPGQGTPYYYPGGRYQGRSVPAGWYSTPWWKTALGTGAGVLGGMLIADALFSPAFADPGYGYDEGYQEGFQDGADYGDNNDGGGDYGDQGGGDQFAGDQGGGDYAGDFSGGGDYASGGGDFGGFGGGDFGGGDFGGGDFGGGDW</sequence>
<dbReference type="EMBL" id="CP157762">
    <property type="protein sequence ID" value="XBP91734.1"/>
    <property type="molecule type" value="Genomic_DNA"/>
</dbReference>
<accession>A0AAU7M317</accession>
<organism evidence="3">
    <name type="scientific">Micromonospora sp. CCTCC AA 2012012</name>
    <dbReference type="NCBI Taxonomy" id="3111921"/>
    <lineage>
        <taxon>Bacteria</taxon>
        <taxon>Bacillati</taxon>
        <taxon>Actinomycetota</taxon>
        <taxon>Actinomycetes</taxon>
        <taxon>Micromonosporales</taxon>
        <taxon>Micromonosporaceae</taxon>
        <taxon>Micromonospora</taxon>
    </lineage>
</organism>
<evidence type="ECO:0000256" key="1">
    <source>
        <dbReference type="SAM" id="MobiDB-lite"/>
    </source>
</evidence>
<keyword evidence="2" id="KW-0472">Membrane</keyword>
<evidence type="ECO:0000313" key="3">
    <source>
        <dbReference type="EMBL" id="XBP91734.1"/>
    </source>
</evidence>
<dbReference type="RefSeq" id="WP_350931280.1">
    <property type="nucleotide sequence ID" value="NZ_CP157762.1"/>
</dbReference>
<keyword evidence="2" id="KW-0812">Transmembrane</keyword>
<dbReference type="AlphaFoldDB" id="A0AAU7M317"/>
<evidence type="ECO:0008006" key="5">
    <source>
        <dbReference type="Google" id="ProtNLM"/>
    </source>
</evidence>
<name>A0AAU7M317_9ACTN</name>
<reference evidence="4" key="2">
    <citation type="submission" date="2024-06" db="EMBL/GenBank/DDBJ databases">
        <title>Micromonospora mangrovi CCTCC AA 2012012 genome sequences.</title>
        <authorList>
            <person name="Gao J."/>
        </authorList>
    </citation>
    <scope>NUCLEOTIDE SEQUENCE</scope>
    <source>
        <strain evidence="4">CCTCC AA 2012012</strain>
    </source>
</reference>
<protein>
    <recommendedName>
        <fullName evidence="5">DUF1542 domain-containing protein</fullName>
    </recommendedName>
</protein>
<feature type="compositionally biased region" description="Gly residues" evidence="1">
    <location>
        <begin position="225"/>
        <end position="248"/>
    </location>
</feature>
<evidence type="ECO:0000313" key="4">
    <source>
        <dbReference type="EMBL" id="XCH72432.1"/>
    </source>
</evidence>
<evidence type="ECO:0000256" key="2">
    <source>
        <dbReference type="SAM" id="Phobius"/>
    </source>
</evidence>
<feature type="region of interest" description="Disordered" evidence="1">
    <location>
        <begin position="211"/>
        <end position="248"/>
    </location>
</feature>
<gene>
    <name evidence="4" type="ORF">ABUL08_19090</name>
    <name evidence="3" type="ORF">VK199_19020</name>
</gene>
<reference evidence="3" key="1">
    <citation type="submission" date="2024-01" db="EMBL/GenBank/DDBJ databases">
        <title>The genome sequence of Micromonospora mangrovi CCTCC AA 2012012.</title>
        <authorList>
            <person name="Gao J."/>
        </authorList>
    </citation>
    <scope>NUCLEOTIDE SEQUENCE</scope>
    <source>
        <strain evidence="3">CCTCC AA 2012012</strain>
    </source>
</reference>
<dbReference type="EMBL" id="CP159342">
    <property type="protein sequence ID" value="XCH72432.1"/>
    <property type="molecule type" value="Genomic_DNA"/>
</dbReference>
<proteinExistence type="predicted"/>
<keyword evidence="2" id="KW-1133">Transmembrane helix</keyword>